<sequence length="142" mass="16333">MDQNLLGLFFGTVLAVIVVSGQFHLGRPIVDSPEAHAIFAAAERNRTPDGFLTKVELDDIFQTFDHNMDGIVDEQEFIYIWRSRHLGDISHAITLFHHADTDRDDVISKVPDLTRVFYYFDRDQDGKVSEEEFVLVWMSLSM</sequence>
<dbReference type="OMA" id="MWNTICT"/>
<dbReference type="EnsemblMetazoa" id="G24960.3">
    <property type="protein sequence ID" value="G24960.3:cds"/>
    <property type="gene ID" value="G24960"/>
</dbReference>
<keyword evidence="4" id="KW-1185">Reference proteome</keyword>
<dbReference type="GeneID" id="105345652"/>
<dbReference type="PROSITE" id="PS50222">
    <property type="entry name" value="EF_HAND_2"/>
    <property type="match status" value="2"/>
</dbReference>
<accession>A0A8W8KRA7</accession>
<dbReference type="InterPro" id="IPR018247">
    <property type="entry name" value="EF_Hand_1_Ca_BS"/>
</dbReference>
<feature type="domain" description="EF-hand" evidence="2">
    <location>
        <begin position="108"/>
        <end position="142"/>
    </location>
</feature>
<dbReference type="RefSeq" id="XP_011452168.1">
    <property type="nucleotide sequence ID" value="XM_011453866.4"/>
</dbReference>
<evidence type="ECO:0000313" key="4">
    <source>
        <dbReference type="Proteomes" id="UP000005408"/>
    </source>
</evidence>
<proteinExistence type="predicted"/>
<evidence type="ECO:0000313" key="3">
    <source>
        <dbReference type="EnsemblMetazoa" id="G24960.3:cds"/>
    </source>
</evidence>
<organism evidence="3 4">
    <name type="scientific">Magallana gigas</name>
    <name type="common">Pacific oyster</name>
    <name type="synonym">Crassostrea gigas</name>
    <dbReference type="NCBI Taxonomy" id="29159"/>
    <lineage>
        <taxon>Eukaryota</taxon>
        <taxon>Metazoa</taxon>
        <taxon>Spiralia</taxon>
        <taxon>Lophotrochozoa</taxon>
        <taxon>Mollusca</taxon>
        <taxon>Bivalvia</taxon>
        <taxon>Autobranchia</taxon>
        <taxon>Pteriomorphia</taxon>
        <taxon>Ostreida</taxon>
        <taxon>Ostreoidea</taxon>
        <taxon>Ostreidae</taxon>
        <taxon>Magallana</taxon>
    </lineage>
</organism>
<dbReference type="InterPro" id="IPR002048">
    <property type="entry name" value="EF_hand_dom"/>
</dbReference>
<dbReference type="AlphaFoldDB" id="A0A8W8KRA7"/>
<keyword evidence="1" id="KW-0106">Calcium</keyword>
<dbReference type="Gene3D" id="1.10.238.10">
    <property type="entry name" value="EF-hand"/>
    <property type="match status" value="1"/>
</dbReference>
<evidence type="ECO:0000256" key="1">
    <source>
        <dbReference type="ARBA" id="ARBA00022837"/>
    </source>
</evidence>
<dbReference type="Pfam" id="PF13833">
    <property type="entry name" value="EF-hand_8"/>
    <property type="match status" value="1"/>
</dbReference>
<reference evidence="3" key="1">
    <citation type="submission" date="2022-08" db="UniProtKB">
        <authorList>
            <consortium name="EnsemblMetazoa"/>
        </authorList>
    </citation>
    <scope>IDENTIFICATION</scope>
    <source>
        <strain evidence="3">05x7-T-G4-1.051#20</strain>
    </source>
</reference>
<dbReference type="KEGG" id="crg:105345652"/>
<dbReference type="Pfam" id="PF00036">
    <property type="entry name" value="EF-hand_1"/>
    <property type="match status" value="1"/>
</dbReference>
<dbReference type="GO" id="GO:0005509">
    <property type="term" value="F:calcium ion binding"/>
    <property type="evidence" value="ECO:0007669"/>
    <property type="project" value="InterPro"/>
</dbReference>
<dbReference type="SMART" id="SM00054">
    <property type="entry name" value="EFh"/>
    <property type="match status" value="2"/>
</dbReference>
<evidence type="ECO:0000259" key="2">
    <source>
        <dbReference type="PROSITE" id="PS50222"/>
    </source>
</evidence>
<name>A0A8W8KRA7_MAGGI</name>
<dbReference type="PROSITE" id="PS00018">
    <property type="entry name" value="EF_HAND_1"/>
    <property type="match status" value="2"/>
</dbReference>
<dbReference type="SUPFAM" id="SSF47473">
    <property type="entry name" value="EF-hand"/>
    <property type="match status" value="1"/>
</dbReference>
<dbReference type="InterPro" id="IPR011992">
    <property type="entry name" value="EF-hand-dom_pair"/>
</dbReference>
<dbReference type="Proteomes" id="UP000005408">
    <property type="component" value="Unassembled WGS sequence"/>
</dbReference>
<protein>
    <recommendedName>
        <fullName evidence="2">EF-hand domain-containing protein</fullName>
    </recommendedName>
</protein>
<feature type="domain" description="EF-hand" evidence="2">
    <location>
        <begin position="52"/>
        <end position="87"/>
    </location>
</feature>
<dbReference type="OrthoDB" id="26525at2759"/>
<dbReference type="EnsemblMetazoa" id="G24960.1">
    <property type="protein sequence ID" value="G24960.1:cds"/>
    <property type="gene ID" value="G24960"/>
</dbReference>